<evidence type="ECO:0008006" key="8">
    <source>
        <dbReference type="Google" id="ProtNLM"/>
    </source>
</evidence>
<sequence>MAWAFRALFFLFIFLLAVPSFAFTKALFPLELDVCGKSRACWSTPPGCDSAANCQAIVRWRYEKNKLRVEMQAKGIGSLGAAAPVGAQWMALGFSDDAHMGNDTVFSCLFGTEGGNRAEISYNQWTDNIPLVEASKQMISEKKFSTGKETNGCAISINYAYKLTSKDEQKMILRLNGKDWWHILFAQGPAARNTGQKDFHTTVHKSEQLVRIFNSKSAEFGRRMYAFQRDEKNGGRSWGSSRSNGKQQQIICINGKTVLRKCVCKLDYFGEYCERKMFCKGFERENNSSCVECNENYFGALCDRPKCRNGGEEHAEEQRCQCPQPYSGDFCETLKVEDVYRFYNTKAALVGPLGILTVIPMLFCFYMCEKKARIRQVNRIQKSWSEQRKASIESAHIASLLAEKA</sequence>
<accession>A0ABD2JM91</accession>
<feature type="signal peptide" evidence="3">
    <location>
        <begin position="1"/>
        <end position="22"/>
    </location>
</feature>
<dbReference type="PANTHER" id="PTHR46902:SF1">
    <property type="entry name" value="DOMON DOMAIN-CONTAINING PROTEIN FRRS1L"/>
    <property type="match status" value="1"/>
</dbReference>
<proteinExistence type="predicted"/>
<dbReference type="PROSITE" id="PS50026">
    <property type="entry name" value="EGF_3"/>
    <property type="match status" value="1"/>
</dbReference>
<organism evidence="6 7">
    <name type="scientific">Heterodera trifolii</name>
    <dbReference type="NCBI Taxonomy" id="157864"/>
    <lineage>
        <taxon>Eukaryota</taxon>
        <taxon>Metazoa</taxon>
        <taxon>Ecdysozoa</taxon>
        <taxon>Nematoda</taxon>
        <taxon>Chromadorea</taxon>
        <taxon>Rhabditida</taxon>
        <taxon>Tylenchina</taxon>
        <taxon>Tylenchomorpha</taxon>
        <taxon>Tylenchoidea</taxon>
        <taxon>Heteroderidae</taxon>
        <taxon>Heteroderinae</taxon>
        <taxon>Heterodera</taxon>
    </lineage>
</organism>
<dbReference type="InterPro" id="IPR000742">
    <property type="entry name" value="EGF"/>
</dbReference>
<keyword evidence="1" id="KW-1015">Disulfide bond</keyword>
<feature type="domain" description="DOMON" evidence="5">
    <location>
        <begin position="54"/>
        <end position="188"/>
    </location>
</feature>
<evidence type="ECO:0000256" key="1">
    <source>
        <dbReference type="PROSITE-ProRule" id="PRU00076"/>
    </source>
</evidence>
<feature type="domain" description="EGF-like" evidence="4">
    <location>
        <begin position="298"/>
        <end position="332"/>
    </location>
</feature>
<keyword evidence="7" id="KW-1185">Reference proteome</keyword>
<dbReference type="InterPro" id="IPR005018">
    <property type="entry name" value="DOMON_domain"/>
</dbReference>
<dbReference type="Gene3D" id="2.10.25.10">
    <property type="entry name" value="Laminin"/>
    <property type="match status" value="1"/>
</dbReference>
<keyword evidence="3" id="KW-0732">Signal</keyword>
<keyword evidence="2" id="KW-1133">Transmembrane helix</keyword>
<protein>
    <recommendedName>
        <fullName evidence="8">EGF-like domain-containing protein</fullName>
    </recommendedName>
</protein>
<keyword evidence="1" id="KW-0245">EGF-like domain</keyword>
<keyword evidence="2" id="KW-0472">Membrane</keyword>
<keyword evidence="2" id="KW-0812">Transmembrane</keyword>
<evidence type="ECO:0000313" key="6">
    <source>
        <dbReference type="EMBL" id="KAL3091740.1"/>
    </source>
</evidence>
<dbReference type="EMBL" id="JBICBT010000941">
    <property type="protein sequence ID" value="KAL3091740.1"/>
    <property type="molecule type" value="Genomic_DNA"/>
</dbReference>
<evidence type="ECO:0000259" key="5">
    <source>
        <dbReference type="PROSITE" id="PS50836"/>
    </source>
</evidence>
<dbReference type="InterPro" id="IPR042789">
    <property type="entry name" value="FRRS1L"/>
</dbReference>
<feature type="transmembrane region" description="Helical" evidence="2">
    <location>
        <begin position="349"/>
        <end position="368"/>
    </location>
</feature>
<name>A0ABD2JM91_9BILA</name>
<dbReference type="PANTHER" id="PTHR46902">
    <property type="entry name" value="DOMON DOMAIN-CONTAINING PROTEIN FRRS1L"/>
    <property type="match status" value="1"/>
</dbReference>
<reference evidence="6 7" key="1">
    <citation type="submission" date="2024-10" db="EMBL/GenBank/DDBJ databases">
        <authorList>
            <person name="Kim D."/>
        </authorList>
    </citation>
    <scope>NUCLEOTIDE SEQUENCE [LARGE SCALE GENOMIC DNA]</scope>
    <source>
        <strain evidence="6">BH-2024</strain>
    </source>
</reference>
<dbReference type="PROSITE" id="PS00022">
    <property type="entry name" value="EGF_1"/>
    <property type="match status" value="1"/>
</dbReference>
<evidence type="ECO:0000313" key="7">
    <source>
        <dbReference type="Proteomes" id="UP001620626"/>
    </source>
</evidence>
<dbReference type="AlphaFoldDB" id="A0ABD2JM91"/>
<dbReference type="PROSITE" id="PS50836">
    <property type="entry name" value="DOMON"/>
    <property type="match status" value="1"/>
</dbReference>
<feature type="chain" id="PRO_5044866988" description="EGF-like domain-containing protein" evidence="3">
    <location>
        <begin position="23"/>
        <end position="405"/>
    </location>
</feature>
<dbReference type="Proteomes" id="UP001620626">
    <property type="component" value="Unassembled WGS sequence"/>
</dbReference>
<comment type="caution">
    <text evidence="6">The sequence shown here is derived from an EMBL/GenBank/DDBJ whole genome shotgun (WGS) entry which is preliminary data.</text>
</comment>
<evidence type="ECO:0000256" key="3">
    <source>
        <dbReference type="SAM" id="SignalP"/>
    </source>
</evidence>
<feature type="disulfide bond" evidence="1">
    <location>
        <begin position="322"/>
        <end position="331"/>
    </location>
</feature>
<evidence type="ECO:0000259" key="4">
    <source>
        <dbReference type="PROSITE" id="PS50026"/>
    </source>
</evidence>
<comment type="caution">
    <text evidence="1">Lacks conserved residue(s) required for the propagation of feature annotation.</text>
</comment>
<gene>
    <name evidence="6" type="ORF">niasHT_024322</name>
</gene>
<dbReference type="PROSITE" id="PS01186">
    <property type="entry name" value="EGF_2"/>
    <property type="match status" value="1"/>
</dbReference>
<evidence type="ECO:0000256" key="2">
    <source>
        <dbReference type="SAM" id="Phobius"/>
    </source>
</evidence>